<proteinExistence type="predicted"/>
<organism evidence="1 2">
    <name type="scientific">Paramecium sonneborni</name>
    <dbReference type="NCBI Taxonomy" id="65129"/>
    <lineage>
        <taxon>Eukaryota</taxon>
        <taxon>Sar</taxon>
        <taxon>Alveolata</taxon>
        <taxon>Ciliophora</taxon>
        <taxon>Intramacronucleata</taxon>
        <taxon>Oligohymenophorea</taxon>
        <taxon>Peniculida</taxon>
        <taxon>Parameciidae</taxon>
        <taxon>Paramecium</taxon>
    </lineage>
</organism>
<reference evidence="1" key="1">
    <citation type="submission" date="2021-01" db="EMBL/GenBank/DDBJ databases">
        <authorList>
            <consortium name="Genoscope - CEA"/>
            <person name="William W."/>
        </authorList>
    </citation>
    <scope>NUCLEOTIDE SEQUENCE</scope>
</reference>
<evidence type="ECO:0000313" key="1">
    <source>
        <dbReference type="EMBL" id="CAD8120713.1"/>
    </source>
</evidence>
<keyword evidence="2" id="KW-1185">Reference proteome</keyword>
<sequence length="323" mass="37231">MDIRSAICNLVMTVSNFIIEPKLKTQLDQLYNLASKPNSNLDDIFTFMNNISKSTNIHQRVQSQPFQLNSPKPSNKVQTQSGASVSAFSGGINNKITNFGNQLNYASPSKTYREDKIHKNYSDRQICLTSETLTQTPKNQTDFKLTIDLPSKIKLQSKIHTHHPTVPAIQDLFQQSQKEINIPKNYTQKIHTQINFNQQLEQQLVIKQYNQNNNKISHRLLVNLDQCIKEMSTNTFKLILTNEKTSEIETCTSIHHNSQLENSITINQRKQYNPLQKGIHQKMTDKDLFYIQQNFLMKKLIVKAKQQVEKSSPLNPSLDIFLK</sequence>
<name>A0A8S1QZZ2_9CILI</name>
<protein>
    <submittedName>
        <fullName evidence="1">Uncharacterized protein</fullName>
    </submittedName>
</protein>
<dbReference type="Proteomes" id="UP000692954">
    <property type="component" value="Unassembled WGS sequence"/>
</dbReference>
<dbReference type="OrthoDB" id="302760at2759"/>
<gene>
    <name evidence="1" type="ORF">PSON_ATCC_30995.1.T1270172</name>
</gene>
<dbReference type="EMBL" id="CAJJDN010000127">
    <property type="protein sequence ID" value="CAD8120713.1"/>
    <property type="molecule type" value="Genomic_DNA"/>
</dbReference>
<accession>A0A8S1QZZ2</accession>
<evidence type="ECO:0000313" key="2">
    <source>
        <dbReference type="Proteomes" id="UP000692954"/>
    </source>
</evidence>
<comment type="caution">
    <text evidence="1">The sequence shown here is derived from an EMBL/GenBank/DDBJ whole genome shotgun (WGS) entry which is preliminary data.</text>
</comment>
<dbReference type="AlphaFoldDB" id="A0A8S1QZZ2"/>